<reference evidence="2" key="1">
    <citation type="journal article" date="2022" name="Plant J.">
        <title>Strategies of tolerance reflected in two North American maple genomes.</title>
        <authorList>
            <person name="McEvoy S.L."/>
            <person name="Sezen U.U."/>
            <person name="Trouern-Trend A."/>
            <person name="McMahon S.M."/>
            <person name="Schaberg P.G."/>
            <person name="Yang J."/>
            <person name="Wegrzyn J.L."/>
            <person name="Swenson N.G."/>
        </authorList>
    </citation>
    <scope>NUCLEOTIDE SEQUENCE</scope>
    <source>
        <strain evidence="2">NS2018</strain>
    </source>
</reference>
<feature type="compositionally biased region" description="Low complexity" evidence="1">
    <location>
        <begin position="217"/>
        <end position="229"/>
    </location>
</feature>
<dbReference type="PANTHER" id="PTHR48449">
    <property type="entry name" value="DUF1985 DOMAIN-CONTAINING PROTEIN"/>
    <property type="match status" value="1"/>
</dbReference>
<dbReference type="EMBL" id="JAUESC010000002">
    <property type="protein sequence ID" value="KAK0604680.1"/>
    <property type="molecule type" value="Genomic_DNA"/>
</dbReference>
<feature type="compositionally biased region" description="Basic residues" evidence="1">
    <location>
        <begin position="187"/>
        <end position="214"/>
    </location>
</feature>
<dbReference type="AlphaFoldDB" id="A0AA39THB9"/>
<accession>A0AA39THB9</accession>
<comment type="caution">
    <text evidence="2">The sequence shown here is derived from an EMBL/GenBank/DDBJ whole genome shotgun (WGS) entry which is preliminary data.</text>
</comment>
<feature type="compositionally biased region" description="Basic and acidic residues" evidence="1">
    <location>
        <begin position="129"/>
        <end position="141"/>
    </location>
</feature>
<evidence type="ECO:0000313" key="3">
    <source>
        <dbReference type="Proteomes" id="UP001168877"/>
    </source>
</evidence>
<protein>
    <submittedName>
        <fullName evidence="2">Uncharacterized protein</fullName>
    </submittedName>
</protein>
<organism evidence="2 3">
    <name type="scientific">Acer saccharum</name>
    <name type="common">Sugar maple</name>
    <dbReference type="NCBI Taxonomy" id="4024"/>
    <lineage>
        <taxon>Eukaryota</taxon>
        <taxon>Viridiplantae</taxon>
        <taxon>Streptophyta</taxon>
        <taxon>Embryophyta</taxon>
        <taxon>Tracheophyta</taxon>
        <taxon>Spermatophyta</taxon>
        <taxon>Magnoliopsida</taxon>
        <taxon>eudicotyledons</taxon>
        <taxon>Gunneridae</taxon>
        <taxon>Pentapetalae</taxon>
        <taxon>rosids</taxon>
        <taxon>malvids</taxon>
        <taxon>Sapindales</taxon>
        <taxon>Sapindaceae</taxon>
        <taxon>Hippocastanoideae</taxon>
        <taxon>Acereae</taxon>
        <taxon>Acer</taxon>
    </lineage>
</organism>
<dbReference type="Proteomes" id="UP001168877">
    <property type="component" value="Unassembled WGS sequence"/>
</dbReference>
<feature type="region of interest" description="Disordered" evidence="1">
    <location>
        <begin position="129"/>
        <end position="148"/>
    </location>
</feature>
<evidence type="ECO:0000256" key="1">
    <source>
        <dbReference type="SAM" id="MobiDB-lite"/>
    </source>
</evidence>
<keyword evidence="3" id="KW-1185">Reference proteome</keyword>
<proteinExistence type="predicted"/>
<gene>
    <name evidence="2" type="ORF">LWI29_018152</name>
</gene>
<feature type="region of interest" description="Disordered" evidence="1">
    <location>
        <begin position="155"/>
        <end position="229"/>
    </location>
</feature>
<sequence>MALVLIANTILFGRDRRKKVTLWLFELVEDLESFNSFQWGSYVYMMTCHYLRQGFWAINAPMKLIAHYNLYGFPWALEIWAMEALGSLIDLVGENLGHRHPYLRNWRIFKRSHDFFSKFATYEQEVKDGKELHPMDNEREQPYLVGDDTDLSVGPQFMPLNYEEDDGQQRLDDEVGNDDNDGGQSRPKQKKERLVKRKMSPHKQKMATRTKRQRTLGDTSSVGDDSTVSSQTMRELLTDMSDRFEDIVKKEISAMERRINRRLTRVKKTVAQLVDARRQVTN</sequence>
<name>A0AA39THB9_ACESA</name>
<evidence type="ECO:0000313" key="2">
    <source>
        <dbReference type="EMBL" id="KAK0604680.1"/>
    </source>
</evidence>
<dbReference type="PANTHER" id="PTHR48449:SF1">
    <property type="entry name" value="DUF1985 DOMAIN-CONTAINING PROTEIN"/>
    <property type="match status" value="1"/>
</dbReference>
<reference evidence="2" key="2">
    <citation type="submission" date="2023-06" db="EMBL/GenBank/DDBJ databases">
        <authorList>
            <person name="Swenson N.G."/>
            <person name="Wegrzyn J.L."/>
            <person name="Mcevoy S.L."/>
        </authorList>
    </citation>
    <scope>NUCLEOTIDE SEQUENCE</scope>
    <source>
        <strain evidence="2">NS2018</strain>
        <tissue evidence="2">Leaf</tissue>
    </source>
</reference>